<dbReference type="PANTHER" id="PTHR43289:SF34">
    <property type="entry name" value="SERINE_THREONINE-PROTEIN KINASE YBDM-RELATED"/>
    <property type="match status" value="1"/>
</dbReference>
<dbReference type="GO" id="GO:0004674">
    <property type="term" value="F:protein serine/threonine kinase activity"/>
    <property type="evidence" value="ECO:0007669"/>
    <property type="project" value="UniProtKB-KW"/>
</dbReference>
<reference evidence="7 8" key="1">
    <citation type="submission" date="2021-04" db="EMBL/GenBank/DDBJ databases">
        <title>Nocardia tengchongensis.</title>
        <authorList>
            <person name="Zhuang k."/>
            <person name="Ran Y."/>
            <person name="Li W."/>
        </authorList>
    </citation>
    <scope>NUCLEOTIDE SEQUENCE [LARGE SCALE GENOMIC DNA]</scope>
    <source>
        <strain evidence="7 8">CFH S0057</strain>
    </source>
</reference>
<accession>A0ABX8CNC2</accession>
<dbReference type="InterPro" id="IPR000719">
    <property type="entry name" value="Prot_kinase_dom"/>
</dbReference>
<dbReference type="Proteomes" id="UP000683310">
    <property type="component" value="Chromosome"/>
</dbReference>
<evidence type="ECO:0000256" key="3">
    <source>
        <dbReference type="ARBA" id="ARBA00022777"/>
    </source>
</evidence>
<protein>
    <submittedName>
        <fullName evidence="7">Serine/threonine protein kinase</fullName>
    </submittedName>
</protein>
<dbReference type="Pfam" id="PF00069">
    <property type="entry name" value="Pkinase"/>
    <property type="match status" value="1"/>
</dbReference>
<dbReference type="CDD" id="cd14014">
    <property type="entry name" value="STKc_PknB_like"/>
    <property type="match status" value="1"/>
</dbReference>
<keyword evidence="7" id="KW-0723">Serine/threonine-protein kinase</keyword>
<dbReference type="Gene3D" id="3.30.200.20">
    <property type="entry name" value="Phosphorylase Kinase, domain 1"/>
    <property type="match status" value="1"/>
</dbReference>
<evidence type="ECO:0000256" key="2">
    <source>
        <dbReference type="ARBA" id="ARBA00022741"/>
    </source>
</evidence>
<organism evidence="7 8">
    <name type="scientific">Nocardia tengchongensis</name>
    <dbReference type="NCBI Taxonomy" id="2055889"/>
    <lineage>
        <taxon>Bacteria</taxon>
        <taxon>Bacillati</taxon>
        <taxon>Actinomycetota</taxon>
        <taxon>Actinomycetes</taxon>
        <taxon>Mycobacteriales</taxon>
        <taxon>Nocardiaceae</taxon>
        <taxon>Nocardia</taxon>
    </lineage>
</organism>
<gene>
    <name evidence="7" type="ORF">KHQ06_36570</name>
</gene>
<evidence type="ECO:0000259" key="6">
    <source>
        <dbReference type="PROSITE" id="PS50011"/>
    </source>
</evidence>
<dbReference type="EMBL" id="CP074371">
    <property type="protein sequence ID" value="QVI21410.1"/>
    <property type="molecule type" value="Genomic_DNA"/>
</dbReference>
<feature type="binding site" evidence="5">
    <location>
        <position position="56"/>
    </location>
    <ligand>
        <name>ATP</name>
        <dbReference type="ChEBI" id="CHEBI:30616"/>
    </ligand>
</feature>
<dbReference type="SMART" id="SM00220">
    <property type="entry name" value="S_TKc"/>
    <property type="match status" value="1"/>
</dbReference>
<dbReference type="InterPro" id="IPR008271">
    <property type="entry name" value="Ser/Thr_kinase_AS"/>
</dbReference>
<sequence>MTTPPFPASPPSAFQALSPDDPREIGGYRLYARLGAGGMGRVYLAYTPGGRPVALKVVRPEFAENNEFRHRFAQEVASARRIHGLYTAQVIDAGTDATTPWLATTFVPGPSLHQIVHRHGPLPERTVVLLCAGIAEALQAIHAAGVVHRDLKPGNVLIAADGPRVIDFGIARAADASPLTGTGLRIGSPGFMAPEQALGLPATPATDVFALGALITYAASGTSPFGDGRASRRRRSDLRPAQFLLL</sequence>
<evidence type="ECO:0000256" key="5">
    <source>
        <dbReference type="PROSITE-ProRule" id="PRU10141"/>
    </source>
</evidence>
<feature type="domain" description="Protein kinase" evidence="6">
    <location>
        <begin position="28"/>
        <end position="246"/>
    </location>
</feature>
<keyword evidence="8" id="KW-1185">Reference proteome</keyword>
<dbReference type="SUPFAM" id="SSF56112">
    <property type="entry name" value="Protein kinase-like (PK-like)"/>
    <property type="match status" value="1"/>
</dbReference>
<dbReference type="PROSITE" id="PS00107">
    <property type="entry name" value="PROTEIN_KINASE_ATP"/>
    <property type="match status" value="1"/>
</dbReference>
<dbReference type="InterPro" id="IPR017441">
    <property type="entry name" value="Protein_kinase_ATP_BS"/>
</dbReference>
<dbReference type="InterPro" id="IPR011009">
    <property type="entry name" value="Kinase-like_dom_sf"/>
</dbReference>
<dbReference type="Gene3D" id="1.10.510.10">
    <property type="entry name" value="Transferase(Phosphotransferase) domain 1"/>
    <property type="match status" value="1"/>
</dbReference>
<evidence type="ECO:0000256" key="1">
    <source>
        <dbReference type="ARBA" id="ARBA00022679"/>
    </source>
</evidence>
<dbReference type="PROSITE" id="PS00108">
    <property type="entry name" value="PROTEIN_KINASE_ST"/>
    <property type="match status" value="1"/>
</dbReference>
<evidence type="ECO:0000313" key="8">
    <source>
        <dbReference type="Proteomes" id="UP000683310"/>
    </source>
</evidence>
<keyword evidence="2 5" id="KW-0547">Nucleotide-binding</keyword>
<keyword evidence="3 7" id="KW-0418">Kinase</keyword>
<evidence type="ECO:0000256" key="4">
    <source>
        <dbReference type="ARBA" id="ARBA00022840"/>
    </source>
</evidence>
<evidence type="ECO:0000313" key="7">
    <source>
        <dbReference type="EMBL" id="QVI21410.1"/>
    </source>
</evidence>
<keyword evidence="1" id="KW-0808">Transferase</keyword>
<name>A0ABX8CNC2_9NOCA</name>
<proteinExistence type="predicted"/>
<dbReference type="PANTHER" id="PTHR43289">
    <property type="entry name" value="MITOGEN-ACTIVATED PROTEIN KINASE KINASE KINASE 20-RELATED"/>
    <property type="match status" value="1"/>
</dbReference>
<keyword evidence="4 5" id="KW-0067">ATP-binding</keyword>
<dbReference type="PROSITE" id="PS50011">
    <property type="entry name" value="PROTEIN_KINASE_DOM"/>
    <property type="match status" value="1"/>
</dbReference>